<dbReference type="InterPro" id="IPR003439">
    <property type="entry name" value="ABC_transporter-like_ATP-bd"/>
</dbReference>
<feature type="domain" description="ABC transmembrane type-1" evidence="11">
    <location>
        <begin position="22"/>
        <end position="314"/>
    </location>
</feature>
<dbReference type="Pfam" id="PF00664">
    <property type="entry name" value="ABC_membrane"/>
    <property type="match status" value="1"/>
</dbReference>
<feature type="transmembrane region" description="Helical" evidence="9">
    <location>
        <begin position="169"/>
        <end position="187"/>
    </location>
</feature>
<accession>A0A1G1TL00</accession>
<feature type="transmembrane region" description="Helical" evidence="9">
    <location>
        <begin position="58"/>
        <end position="75"/>
    </location>
</feature>
<keyword evidence="5" id="KW-0547">Nucleotide-binding</keyword>
<dbReference type="SUPFAM" id="SSF90123">
    <property type="entry name" value="ABC transporter transmembrane region"/>
    <property type="match status" value="1"/>
</dbReference>
<sequence>MSLWEIIRRLYPYVRPYRGLVFGTLLLTLVGSLAAQVNPFVLRYTVDTVQGLLNRNQGLAQGLPLLLAVSALLLGKEIINTSVQFGQKYYGEKIRINVSTQLSEDAVHKVLGYQLGFYADNGNQTGKLQTRIDRGVESLMKLVQNFFIDILPLFANAVVALVIMFFANVYVGLVAVAVLPVYFWLSYRQADRLNGSRRALRGLREAKSQGLVNLIDSAVVIKSFVREAYEEEKQTRLQQDLQAAQLETRKVNFRYDGLKTFTESIGVVLIIVLTAYLVLDRQISIGAIMFHILLFNNVSAPIRQLHRIYDEMNDALTYSEGFFDILDAADATEPTGALLPDHLRGTFELRHVDFTYPSGTQALHDVNITIEAGKTTALVGLSGAGKSTVINLLCKFYAPDRGALLLDGQPLADYNTHALRQQIGLVLQKNHIFKGTIEENIRYGVMDADLAQIQAAARQAYLHDQIMQLPKQYQSDAQQLSGGQQQRIAIARLFLKNPPIIFLDEPTASLDAIATEQIKNSLEAIKQGRTVVIISHSLAQIVDSDCIYVMQQGRAVESGTHEELYDQRGTYREIFDASARSLNIEKLARVMVDDGDDVADTAG</sequence>
<evidence type="ECO:0000256" key="8">
    <source>
        <dbReference type="ARBA" id="ARBA00023136"/>
    </source>
</evidence>
<evidence type="ECO:0000256" key="1">
    <source>
        <dbReference type="ARBA" id="ARBA00004651"/>
    </source>
</evidence>
<dbReference type="GO" id="GO:0015421">
    <property type="term" value="F:ABC-type oligopeptide transporter activity"/>
    <property type="evidence" value="ECO:0007669"/>
    <property type="project" value="TreeGrafter"/>
</dbReference>
<dbReference type="InterPro" id="IPR011527">
    <property type="entry name" value="ABC1_TM_dom"/>
</dbReference>
<dbReference type="GO" id="GO:0005886">
    <property type="term" value="C:plasma membrane"/>
    <property type="evidence" value="ECO:0007669"/>
    <property type="project" value="UniProtKB-SubCell"/>
</dbReference>
<comment type="caution">
    <text evidence="12">The sequence shown here is derived from an EMBL/GenBank/DDBJ whole genome shotgun (WGS) entry which is preliminary data.</text>
</comment>
<keyword evidence="4 9" id="KW-0812">Transmembrane</keyword>
<dbReference type="PROSITE" id="PS50929">
    <property type="entry name" value="ABC_TM1F"/>
    <property type="match status" value="1"/>
</dbReference>
<reference evidence="12 13" key="1">
    <citation type="submission" date="2016-08" db="EMBL/GenBank/DDBJ databases">
        <title>Hymenobacter coccineus sp. nov., Hymenobacter lapidarius sp. nov. and Hymenobacter glacialis sp. nov., isolated from Antarctic soil.</title>
        <authorList>
            <person name="Sedlacek I."/>
            <person name="Kralova S."/>
            <person name="Kyrova K."/>
            <person name="Maslanova I."/>
            <person name="Stankova E."/>
            <person name="Vrbovska V."/>
            <person name="Nemec M."/>
            <person name="Bartak M."/>
            <person name="Svec P."/>
            <person name="Busse H.-J."/>
            <person name="Pantucek R."/>
        </authorList>
    </citation>
    <scope>NUCLEOTIDE SEQUENCE [LARGE SCALE GENOMIC DNA]</scope>
    <source>
        <strain evidence="12 13">CCM 8649</strain>
    </source>
</reference>
<dbReference type="EMBL" id="MDZA01000051">
    <property type="protein sequence ID" value="OGX91547.1"/>
    <property type="molecule type" value="Genomic_DNA"/>
</dbReference>
<feature type="domain" description="ABC transporter" evidence="10">
    <location>
        <begin position="347"/>
        <end position="577"/>
    </location>
</feature>
<evidence type="ECO:0000256" key="2">
    <source>
        <dbReference type="ARBA" id="ARBA00022448"/>
    </source>
</evidence>
<gene>
    <name evidence="12" type="ORF">BEN49_19400</name>
</gene>
<dbReference type="PROSITE" id="PS00211">
    <property type="entry name" value="ABC_TRANSPORTER_1"/>
    <property type="match status" value="1"/>
</dbReference>
<keyword evidence="7 9" id="KW-1133">Transmembrane helix</keyword>
<feature type="transmembrane region" description="Helical" evidence="9">
    <location>
        <begin position="260"/>
        <end position="279"/>
    </location>
</feature>
<protein>
    <submittedName>
        <fullName evidence="12">ABC transporter</fullName>
    </submittedName>
</protein>
<dbReference type="Gene3D" id="3.40.50.300">
    <property type="entry name" value="P-loop containing nucleotide triphosphate hydrolases"/>
    <property type="match status" value="1"/>
</dbReference>
<evidence type="ECO:0000256" key="4">
    <source>
        <dbReference type="ARBA" id="ARBA00022692"/>
    </source>
</evidence>
<name>A0A1G1TL00_9BACT</name>
<keyword evidence="13" id="KW-1185">Reference proteome</keyword>
<dbReference type="PROSITE" id="PS50893">
    <property type="entry name" value="ABC_TRANSPORTER_2"/>
    <property type="match status" value="1"/>
</dbReference>
<keyword evidence="3" id="KW-1003">Cell membrane</keyword>
<dbReference type="AlphaFoldDB" id="A0A1G1TL00"/>
<evidence type="ECO:0000313" key="12">
    <source>
        <dbReference type="EMBL" id="OGX91547.1"/>
    </source>
</evidence>
<evidence type="ECO:0000259" key="10">
    <source>
        <dbReference type="PROSITE" id="PS50893"/>
    </source>
</evidence>
<evidence type="ECO:0000259" key="11">
    <source>
        <dbReference type="PROSITE" id="PS50929"/>
    </source>
</evidence>
<feature type="transmembrane region" description="Helical" evidence="9">
    <location>
        <begin position="142"/>
        <end position="163"/>
    </location>
</feature>
<evidence type="ECO:0000256" key="9">
    <source>
        <dbReference type="SAM" id="Phobius"/>
    </source>
</evidence>
<dbReference type="Proteomes" id="UP000177506">
    <property type="component" value="Unassembled WGS sequence"/>
</dbReference>
<dbReference type="InterPro" id="IPR017871">
    <property type="entry name" value="ABC_transporter-like_CS"/>
</dbReference>
<organism evidence="12 13">
    <name type="scientific">Hymenobacter coccineus</name>
    <dbReference type="NCBI Taxonomy" id="1908235"/>
    <lineage>
        <taxon>Bacteria</taxon>
        <taxon>Pseudomonadati</taxon>
        <taxon>Bacteroidota</taxon>
        <taxon>Cytophagia</taxon>
        <taxon>Cytophagales</taxon>
        <taxon>Hymenobacteraceae</taxon>
        <taxon>Hymenobacter</taxon>
    </lineage>
</organism>
<evidence type="ECO:0000256" key="6">
    <source>
        <dbReference type="ARBA" id="ARBA00022840"/>
    </source>
</evidence>
<dbReference type="PANTHER" id="PTHR43394:SF1">
    <property type="entry name" value="ATP-BINDING CASSETTE SUB-FAMILY B MEMBER 10, MITOCHONDRIAL"/>
    <property type="match status" value="1"/>
</dbReference>
<dbReference type="Pfam" id="PF00005">
    <property type="entry name" value="ABC_tran"/>
    <property type="match status" value="1"/>
</dbReference>
<dbReference type="InterPro" id="IPR027417">
    <property type="entry name" value="P-loop_NTPase"/>
</dbReference>
<dbReference type="SUPFAM" id="SSF52540">
    <property type="entry name" value="P-loop containing nucleoside triphosphate hydrolases"/>
    <property type="match status" value="1"/>
</dbReference>
<dbReference type="GO" id="GO:0016887">
    <property type="term" value="F:ATP hydrolysis activity"/>
    <property type="evidence" value="ECO:0007669"/>
    <property type="project" value="InterPro"/>
</dbReference>
<dbReference type="FunFam" id="3.40.50.300:FF:000221">
    <property type="entry name" value="Multidrug ABC transporter ATP-binding protein"/>
    <property type="match status" value="1"/>
</dbReference>
<dbReference type="InterPro" id="IPR036640">
    <property type="entry name" value="ABC1_TM_sf"/>
</dbReference>
<evidence type="ECO:0000256" key="3">
    <source>
        <dbReference type="ARBA" id="ARBA00022475"/>
    </source>
</evidence>
<evidence type="ECO:0000256" key="7">
    <source>
        <dbReference type="ARBA" id="ARBA00022989"/>
    </source>
</evidence>
<dbReference type="Gene3D" id="1.20.1560.10">
    <property type="entry name" value="ABC transporter type 1, transmembrane domain"/>
    <property type="match status" value="1"/>
</dbReference>
<dbReference type="InterPro" id="IPR039421">
    <property type="entry name" value="Type_1_exporter"/>
</dbReference>
<dbReference type="RefSeq" id="WP_070741190.1">
    <property type="nucleotide sequence ID" value="NZ_MDZA01000051.1"/>
</dbReference>
<evidence type="ECO:0000256" key="5">
    <source>
        <dbReference type="ARBA" id="ARBA00022741"/>
    </source>
</evidence>
<evidence type="ECO:0000313" key="13">
    <source>
        <dbReference type="Proteomes" id="UP000177506"/>
    </source>
</evidence>
<keyword evidence="6" id="KW-0067">ATP-binding</keyword>
<proteinExistence type="predicted"/>
<dbReference type="OrthoDB" id="1522160at2"/>
<dbReference type="SMART" id="SM00382">
    <property type="entry name" value="AAA"/>
    <property type="match status" value="1"/>
</dbReference>
<dbReference type="GO" id="GO:0005524">
    <property type="term" value="F:ATP binding"/>
    <property type="evidence" value="ECO:0007669"/>
    <property type="project" value="UniProtKB-KW"/>
</dbReference>
<keyword evidence="2" id="KW-0813">Transport</keyword>
<dbReference type="InterPro" id="IPR003593">
    <property type="entry name" value="AAA+_ATPase"/>
</dbReference>
<keyword evidence="8 9" id="KW-0472">Membrane</keyword>
<dbReference type="PANTHER" id="PTHR43394">
    <property type="entry name" value="ATP-DEPENDENT PERMEASE MDL1, MITOCHONDRIAL"/>
    <property type="match status" value="1"/>
</dbReference>
<comment type="subcellular location">
    <subcellularLocation>
        <location evidence="1">Cell membrane</location>
        <topology evidence="1">Multi-pass membrane protein</topology>
    </subcellularLocation>
</comment>
<dbReference type="CDD" id="cd07346">
    <property type="entry name" value="ABC_6TM_exporters"/>
    <property type="match status" value="1"/>
</dbReference>